<reference evidence="1" key="1">
    <citation type="journal article" date="2022" name="Int. J. Mol. Sci.">
        <title>Draft Genome of Tanacetum Coccineum: Genomic Comparison of Closely Related Tanacetum-Family Plants.</title>
        <authorList>
            <person name="Yamashiro T."/>
            <person name="Shiraishi A."/>
            <person name="Nakayama K."/>
            <person name="Satake H."/>
        </authorList>
    </citation>
    <scope>NUCLEOTIDE SEQUENCE</scope>
</reference>
<dbReference type="InterPro" id="IPR021109">
    <property type="entry name" value="Peptidase_aspartic_dom_sf"/>
</dbReference>
<organism evidence="1 2">
    <name type="scientific">Tanacetum coccineum</name>
    <dbReference type="NCBI Taxonomy" id="301880"/>
    <lineage>
        <taxon>Eukaryota</taxon>
        <taxon>Viridiplantae</taxon>
        <taxon>Streptophyta</taxon>
        <taxon>Embryophyta</taxon>
        <taxon>Tracheophyta</taxon>
        <taxon>Spermatophyta</taxon>
        <taxon>Magnoliopsida</taxon>
        <taxon>eudicotyledons</taxon>
        <taxon>Gunneridae</taxon>
        <taxon>Pentapetalae</taxon>
        <taxon>asterids</taxon>
        <taxon>campanulids</taxon>
        <taxon>Asterales</taxon>
        <taxon>Asteraceae</taxon>
        <taxon>Asteroideae</taxon>
        <taxon>Anthemideae</taxon>
        <taxon>Anthemidinae</taxon>
        <taxon>Tanacetum</taxon>
    </lineage>
</organism>
<evidence type="ECO:0000313" key="1">
    <source>
        <dbReference type="EMBL" id="GJT86800.1"/>
    </source>
</evidence>
<evidence type="ECO:0000313" key="2">
    <source>
        <dbReference type="Proteomes" id="UP001151760"/>
    </source>
</evidence>
<proteinExistence type="predicted"/>
<dbReference type="PANTHER" id="PTHR33067">
    <property type="entry name" value="RNA-DIRECTED DNA POLYMERASE-RELATED"/>
    <property type="match status" value="1"/>
</dbReference>
<comment type="caution">
    <text evidence="1">The sequence shown here is derived from an EMBL/GenBank/DDBJ whole genome shotgun (WGS) entry which is preliminary data.</text>
</comment>
<protein>
    <submittedName>
        <fullName evidence="1">Phospholipase-like protein</fullName>
    </submittedName>
</protein>
<dbReference type="EMBL" id="BQNB010019582">
    <property type="protein sequence ID" value="GJT86800.1"/>
    <property type="molecule type" value="Genomic_DNA"/>
</dbReference>
<keyword evidence="2" id="KW-1185">Reference proteome</keyword>
<reference evidence="1" key="2">
    <citation type="submission" date="2022-01" db="EMBL/GenBank/DDBJ databases">
        <authorList>
            <person name="Yamashiro T."/>
            <person name="Shiraishi A."/>
            <person name="Satake H."/>
            <person name="Nakayama K."/>
        </authorList>
    </citation>
    <scope>NUCLEOTIDE SEQUENCE</scope>
</reference>
<dbReference type="Proteomes" id="UP001151760">
    <property type="component" value="Unassembled WGS sequence"/>
</dbReference>
<dbReference type="CDD" id="cd00303">
    <property type="entry name" value="retropepsin_like"/>
    <property type="match status" value="1"/>
</dbReference>
<dbReference type="Gene3D" id="2.40.70.10">
    <property type="entry name" value="Acid Proteases"/>
    <property type="match status" value="1"/>
</dbReference>
<accession>A0ABQ5HGG1</accession>
<dbReference type="PANTHER" id="PTHR33067:SF35">
    <property type="entry name" value="ASPARTIC PEPTIDASE DDI1-TYPE DOMAIN-CONTAINING PROTEIN"/>
    <property type="match status" value="1"/>
</dbReference>
<gene>
    <name evidence="1" type="ORF">Tco_1068517</name>
</gene>
<feature type="non-terminal residue" evidence="1">
    <location>
        <position position="1"/>
    </location>
</feature>
<sequence length="365" mass="42063">NLKVHELINKKDFECKAVYTNRGEQIETSLNKTNEVQGVSSVEEDDIKNEEKGVSGALPCQLPPKELNPGSFTLPYTIGSLNLYVMADLGASVNITPRLIFEHLNLVNLKKTNMLVKMADMTRKAPVGIIENVLVKINKFLFPFDFMIMDTIGETNETMILGRPFLATIHSQMDAFKREISLGIGEDRILFDMDGNVCHSRHPVVKTDFWYEEWLEIKLGHTNVSKSVRNAILNEWVLDSFDVEIDYGKTRDDPYSRRFDEYKEVFDNEIEQLGNEYDLRIGKKGYALDDVWEKCEIFHGGTVYPWHDEGFEEEERWKSGIEKTDYEQPFADIETFEIKRFSQLGRGVRGHSNSYSCDKKVSVWA</sequence>
<name>A0ABQ5HGG1_9ASTR</name>